<evidence type="ECO:0000313" key="1">
    <source>
        <dbReference type="EMBL" id="CAG8540992.1"/>
    </source>
</evidence>
<dbReference type="AlphaFoldDB" id="A0A9N9AS08"/>
<gene>
    <name evidence="1" type="ORF">AGERDE_LOCUS6183</name>
</gene>
<proteinExistence type="predicted"/>
<organism evidence="1 2">
    <name type="scientific">Ambispora gerdemannii</name>
    <dbReference type="NCBI Taxonomy" id="144530"/>
    <lineage>
        <taxon>Eukaryota</taxon>
        <taxon>Fungi</taxon>
        <taxon>Fungi incertae sedis</taxon>
        <taxon>Mucoromycota</taxon>
        <taxon>Glomeromycotina</taxon>
        <taxon>Glomeromycetes</taxon>
        <taxon>Archaeosporales</taxon>
        <taxon>Ambisporaceae</taxon>
        <taxon>Ambispora</taxon>
    </lineage>
</organism>
<keyword evidence="2" id="KW-1185">Reference proteome</keyword>
<name>A0A9N9AS08_9GLOM</name>
<comment type="caution">
    <text evidence="1">The sequence shown here is derived from an EMBL/GenBank/DDBJ whole genome shotgun (WGS) entry which is preliminary data.</text>
</comment>
<protein>
    <submittedName>
        <fullName evidence="1">9360_t:CDS:1</fullName>
    </submittedName>
</protein>
<reference evidence="1" key="1">
    <citation type="submission" date="2021-06" db="EMBL/GenBank/DDBJ databases">
        <authorList>
            <person name="Kallberg Y."/>
            <person name="Tangrot J."/>
            <person name="Rosling A."/>
        </authorList>
    </citation>
    <scope>NUCLEOTIDE SEQUENCE</scope>
    <source>
        <strain evidence="1">MT106</strain>
    </source>
</reference>
<sequence length="43" mass="4638">MWLLPFEATLVDNGGCGEGAGIASDKAKRRITMIKTIPTSFLK</sequence>
<dbReference type="Proteomes" id="UP000789831">
    <property type="component" value="Unassembled WGS sequence"/>
</dbReference>
<accession>A0A9N9AS08</accession>
<dbReference type="EMBL" id="CAJVPL010000928">
    <property type="protein sequence ID" value="CAG8540992.1"/>
    <property type="molecule type" value="Genomic_DNA"/>
</dbReference>
<evidence type="ECO:0000313" key="2">
    <source>
        <dbReference type="Proteomes" id="UP000789831"/>
    </source>
</evidence>
<feature type="non-terminal residue" evidence="1">
    <location>
        <position position="43"/>
    </location>
</feature>